<reference evidence="2 3" key="1">
    <citation type="journal article" date="2018" name="Front. Plant Sci.">
        <title>Red Clover (Trifolium pratense) and Zigzag Clover (T. medium) - A Picture of Genomic Similarities and Differences.</title>
        <authorList>
            <person name="Dluhosova J."/>
            <person name="Istvanek J."/>
            <person name="Nedelnik J."/>
            <person name="Repkova J."/>
        </authorList>
    </citation>
    <scope>NUCLEOTIDE SEQUENCE [LARGE SCALE GENOMIC DNA]</scope>
    <source>
        <strain evidence="3">cv. 10/8</strain>
        <tissue evidence="2">Leaf</tissue>
    </source>
</reference>
<keyword evidence="3" id="KW-1185">Reference proteome</keyword>
<dbReference type="Proteomes" id="UP000265520">
    <property type="component" value="Unassembled WGS sequence"/>
</dbReference>
<proteinExistence type="predicted"/>
<feature type="non-terminal residue" evidence="2">
    <location>
        <position position="1"/>
    </location>
</feature>
<name>A0A392VDN2_9FABA</name>
<feature type="region of interest" description="Disordered" evidence="1">
    <location>
        <begin position="1"/>
        <end position="20"/>
    </location>
</feature>
<dbReference type="EMBL" id="LXQA011141759">
    <property type="protein sequence ID" value="MCI86476.1"/>
    <property type="molecule type" value="Genomic_DNA"/>
</dbReference>
<organism evidence="2 3">
    <name type="scientific">Trifolium medium</name>
    <dbReference type="NCBI Taxonomy" id="97028"/>
    <lineage>
        <taxon>Eukaryota</taxon>
        <taxon>Viridiplantae</taxon>
        <taxon>Streptophyta</taxon>
        <taxon>Embryophyta</taxon>
        <taxon>Tracheophyta</taxon>
        <taxon>Spermatophyta</taxon>
        <taxon>Magnoliopsida</taxon>
        <taxon>eudicotyledons</taxon>
        <taxon>Gunneridae</taxon>
        <taxon>Pentapetalae</taxon>
        <taxon>rosids</taxon>
        <taxon>fabids</taxon>
        <taxon>Fabales</taxon>
        <taxon>Fabaceae</taxon>
        <taxon>Papilionoideae</taxon>
        <taxon>50 kb inversion clade</taxon>
        <taxon>NPAAA clade</taxon>
        <taxon>Hologalegina</taxon>
        <taxon>IRL clade</taxon>
        <taxon>Trifolieae</taxon>
        <taxon>Trifolium</taxon>
    </lineage>
</organism>
<protein>
    <submittedName>
        <fullName evidence="2">Uncharacterized protein</fullName>
    </submittedName>
</protein>
<dbReference type="AlphaFoldDB" id="A0A392VDN2"/>
<evidence type="ECO:0000256" key="1">
    <source>
        <dbReference type="SAM" id="MobiDB-lite"/>
    </source>
</evidence>
<comment type="caution">
    <text evidence="2">The sequence shown here is derived from an EMBL/GenBank/DDBJ whole genome shotgun (WGS) entry which is preliminary data.</text>
</comment>
<evidence type="ECO:0000313" key="3">
    <source>
        <dbReference type="Proteomes" id="UP000265520"/>
    </source>
</evidence>
<accession>A0A392VDN2</accession>
<sequence length="20" mass="2294">TPRWASSRQQQPRPSQQAIA</sequence>
<evidence type="ECO:0000313" key="2">
    <source>
        <dbReference type="EMBL" id="MCI86476.1"/>
    </source>
</evidence>